<evidence type="ECO:0000256" key="8">
    <source>
        <dbReference type="SAM" id="Phobius"/>
    </source>
</evidence>
<keyword evidence="4" id="KW-1003">Cell membrane</keyword>
<feature type="domain" description="EamA" evidence="9">
    <location>
        <begin position="12"/>
        <end position="147"/>
    </location>
</feature>
<evidence type="ECO:0000256" key="5">
    <source>
        <dbReference type="ARBA" id="ARBA00022692"/>
    </source>
</evidence>
<evidence type="ECO:0000259" key="9">
    <source>
        <dbReference type="Pfam" id="PF00892"/>
    </source>
</evidence>
<feature type="transmembrane region" description="Helical" evidence="8">
    <location>
        <begin position="12"/>
        <end position="30"/>
    </location>
</feature>
<dbReference type="OrthoDB" id="369870at2"/>
<dbReference type="GO" id="GO:0005886">
    <property type="term" value="C:plasma membrane"/>
    <property type="evidence" value="ECO:0007669"/>
    <property type="project" value="UniProtKB-SubCell"/>
</dbReference>
<dbReference type="SUPFAM" id="SSF103481">
    <property type="entry name" value="Multidrug resistance efflux transporter EmrE"/>
    <property type="match status" value="2"/>
</dbReference>
<evidence type="ECO:0000256" key="4">
    <source>
        <dbReference type="ARBA" id="ARBA00022475"/>
    </source>
</evidence>
<dbReference type="InterPro" id="IPR000620">
    <property type="entry name" value="EamA_dom"/>
</dbReference>
<dbReference type="InterPro" id="IPR037185">
    <property type="entry name" value="EmrE-like"/>
</dbReference>
<feature type="transmembrane region" description="Helical" evidence="8">
    <location>
        <begin position="208"/>
        <end position="232"/>
    </location>
</feature>
<feature type="transmembrane region" description="Helical" evidence="8">
    <location>
        <begin position="154"/>
        <end position="170"/>
    </location>
</feature>
<protein>
    <submittedName>
        <fullName evidence="10">EamA family transporter RarD</fullName>
    </submittedName>
</protein>
<keyword evidence="3" id="KW-0813">Transport</keyword>
<evidence type="ECO:0000313" key="11">
    <source>
        <dbReference type="Proteomes" id="UP000245293"/>
    </source>
</evidence>
<accession>A0A2V1P3I9</accession>
<comment type="caution">
    <text evidence="10">The sequence shown here is derived from an EMBL/GenBank/DDBJ whole genome shotgun (WGS) entry which is preliminary data.</text>
</comment>
<feature type="transmembrane region" description="Helical" evidence="8">
    <location>
        <begin position="42"/>
        <end position="64"/>
    </location>
</feature>
<feature type="transmembrane region" description="Helical" evidence="8">
    <location>
        <begin position="107"/>
        <end position="125"/>
    </location>
</feature>
<evidence type="ECO:0000256" key="3">
    <source>
        <dbReference type="ARBA" id="ARBA00022448"/>
    </source>
</evidence>
<organism evidence="10 11">
    <name type="scientific">Salibaculum griseiflavum</name>
    <dbReference type="NCBI Taxonomy" id="1914409"/>
    <lineage>
        <taxon>Bacteria</taxon>
        <taxon>Pseudomonadati</taxon>
        <taxon>Pseudomonadota</taxon>
        <taxon>Alphaproteobacteria</taxon>
        <taxon>Rhodobacterales</taxon>
        <taxon>Roseobacteraceae</taxon>
        <taxon>Salibaculum</taxon>
    </lineage>
</organism>
<comment type="similarity">
    <text evidence="2">Belongs to the EamA transporter family.</text>
</comment>
<feature type="transmembrane region" description="Helical" evidence="8">
    <location>
        <begin position="182"/>
        <end position="202"/>
    </location>
</feature>
<feature type="transmembrane region" description="Helical" evidence="8">
    <location>
        <begin position="132"/>
        <end position="148"/>
    </location>
</feature>
<feature type="domain" description="EamA" evidence="9">
    <location>
        <begin position="156"/>
        <end position="285"/>
    </location>
</feature>
<feature type="transmembrane region" description="Helical" evidence="8">
    <location>
        <begin position="244"/>
        <end position="264"/>
    </location>
</feature>
<evidence type="ECO:0000256" key="2">
    <source>
        <dbReference type="ARBA" id="ARBA00007362"/>
    </source>
</evidence>
<dbReference type="NCBIfam" id="TIGR00688">
    <property type="entry name" value="rarD"/>
    <property type="match status" value="1"/>
</dbReference>
<name>A0A2V1P3I9_9RHOB</name>
<evidence type="ECO:0000256" key="1">
    <source>
        <dbReference type="ARBA" id="ARBA00004651"/>
    </source>
</evidence>
<dbReference type="PANTHER" id="PTHR22911:SF137">
    <property type="entry name" value="SOLUTE CARRIER FAMILY 35 MEMBER G2-RELATED"/>
    <property type="match status" value="1"/>
</dbReference>
<keyword evidence="5 8" id="KW-0812">Transmembrane</keyword>
<evidence type="ECO:0000313" key="10">
    <source>
        <dbReference type="EMBL" id="PWG16330.1"/>
    </source>
</evidence>
<keyword evidence="7 8" id="KW-0472">Membrane</keyword>
<feature type="transmembrane region" description="Helical" evidence="8">
    <location>
        <begin position="76"/>
        <end position="95"/>
    </location>
</feature>
<dbReference type="PANTHER" id="PTHR22911">
    <property type="entry name" value="ACYL-MALONYL CONDENSING ENZYME-RELATED"/>
    <property type="match status" value="1"/>
</dbReference>
<dbReference type="InterPro" id="IPR004626">
    <property type="entry name" value="RarD"/>
</dbReference>
<dbReference type="RefSeq" id="WP_109389397.1">
    <property type="nucleotide sequence ID" value="NZ_QETF01000015.1"/>
</dbReference>
<proteinExistence type="inferred from homology"/>
<comment type="subcellular location">
    <subcellularLocation>
        <location evidence="1">Cell membrane</location>
        <topology evidence="1">Multi-pass membrane protein</topology>
    </subcellularLocation>
</comment>
<reference evidence="11" key="1">
    <citation type="submission" date="2018-05" db="EMBL/GenBank/DDBJ databases">
        <authorList>
            <person name="Du Z."/>
            <person name="Wang X."/>
        </authorList>
    </citation>
    <scope>NUCLEOTIDE SEQUENCE [LARGE SCALE GENOMIC DNA]</scope>
    <source>
        <strain evidence="11">WDS4C29</strain>
    </source>
</reference>
<evidence type="ECO:0000256" key="7">
    <source>
        <dbReference type="ARBA" id="ARBA00023136"/>
    </source>
</evidence>
<sequence>MANRPNEDTPEGLALAGTAYVLWGFLPLYLKLVAHIPVTEVITHRIIWALPIAGALLIVTGRTADLRAALSDRRTVLMALLTALVLSVNWGVYVFAIATDRALDAALGYYVNPLFSMLLGALLLGERLRGSQLIAVGLAALAVVILFLDASRPPWIALGLTVSWGFYAYFKKSLPVGPNQGFFLEVLMLLPLALVYLAWLTAQGQSHFLLTGADTALLLGCGVITAVPLLFYGNGAKRLRLSTIAILQYIVPTMVFVIAVFLFGEEMGRARMIAFPLIWAALVIYTVPMVRRMRRRT</sequence>
<dbReference type="AlphaFoldDB" id="A0A2V1P3I9"/>
<feature type="transmembrane region" description="Helical" evidence="8">
    <location>
        <begin position="270"/>
        <end position="290"/>
    </location>
</feature>
<evidence type="ECO:0000256" key="6">
    <source>
        <dbReference type="ARBA" id="ARBA00022989"/>
    </source>
</evidence>
<keyword evidence="6 8" id="KW-1133">Transmembrane helix</keyword>
<dbReference type="EMBL" id="QETF01000015">
    <property type="protein sequence ID" value="PWG16330.1"/>
    <property type="molecule type" value="Genomic_DNA"/>
</dbReference>
<keyword evidence="11" id="KW-1185">Reference proteome</keyword>
<dbReference type="Proteomes" id="UP000245293">
    <property type="component" value="Unassembled WGS sequence"/>
</dbReference>
<gene>
    <name evidence="10" type="primary">rarD</name>
    <name evidence="10" type="ORF">DFK10_12385</name>
</gene>
<dbReference type="Pfam" id="PF00892">
    <property type="entry name" value="EamA"/>
    <property type="match status" value="2"/>
</dbReference>